<reference evidence="1 2" key="1">
    <citation type="submission" date="2024-09" db="EMBL/GenBank/DDBJ databases">
        <authorList>
            <person name="Sun Q."/>
            <person name="Mori K."/>
        </authorList>
    </citation>
    <scope>NUCLEOTIDE SEQUENCE [LARGE SCALE GENOMIC DNA]</scope>
    <source>
        <strain evidence="1 2">NCAIM B.02415</strain>
    </source>
</reference>
<keyword evidence="2" id="KW-1185">Reference proteome</keyword>
<accession>A0ABV6L8B2</accession>
<gene>
    <name evidence="1" type="ORF">ACFFGT_15845</name>
</gene>
<evidence type="ECO:0000313" key="1">
    <source>
        <dbReference type="EMBL" id="MFC0515693.1"/>
    </source>
</evidence>
<dbReference type="EMBL" id="JBHLTS010000022">
    <property type="protein sequence ID" value="MFC0515693.1"/>
    <property type="molecule type" value="Genomic_DNA"/>
</dbReference>
<name>A0ABV6L8B2_9SPHI</name>
<dbReference type="RefSeq" id="WP_377023508.1">
    <property type="nucleotide sequence ID" value="NZ_JBHLTS010000022.1"/>
</dbReference>
<dbReference type="Gene3D" id="1.25.40.10">
    <property type="entry name" value="Tetratricopeptide repeat domain"/>
    <property type="match status" value="1"/>
</dbReference>
<proteinExistence type="predicted"/>
<evidence type="ECO:0000313" key="2">
    <source>
        <dbReference type="Proteomes" id="UP001589828"/>
    </source>
</evidence>
<sequence>MKPFTLICILIIACLTSCHVEQYVSVPVDYAPKFTFGRDSTTIVLVNRVNFDSLKINNKRKLGVLKGGAYSAMAAAAKQLRFLPGINTINLADSGNFVVSTDSIKQLAANNKARYVLTLDKFAADISEELVDNNSVYSTVVNTNFTLYESNGIYFKKLNGKASDFHSEEPYQGFIVSLLFHPTVKGNGDAISNSARNAALDALKDYLPYSITNNRPLYTDDDNLQSAVLQIQAGKFDKAFQILNPIIDGPDKKLASHAAYNLAVVYEAQGDIEAALDVAKVSDQKQPNNYAKTIIAELEKE</sequence>
<dbReference type="Pfam" id="PF19867">
    <property type="entry name" value="DUF6340"/>
    <property type="match status" value="1"/>
</dbReference>
<dbReference type="SUPFAM" id="SSF48452">
    <property type="entry name" value="TPR-like"/>
    <property type="match status" value="1"/>
</dbReference>
<dbReference type="Proteomes" id="UP001589828">
    <property type="component" value="Unassembled WGS sequence"/>
</dbReference>
<dbReference type="InterPro" id="IPR045921">
    <property type="entry name" value="DUF6340"/>
</dbReference>
<dbReference type="InterPro" id="IPR011990">
    <property type="entry name" value="TPR-like_helical_dom_sf"/>
</dbReference>
<protein>
    <submittedName>
        <fullName evidence="1">DUF6340 family protein</fullName>
    </submittedName>
</protein>
<comment type="caution">
    <text evidence="1">The sequence shown here is derived from an EMBL/GenBank/DDBJ whole genome shotgun (WGS) entry which is preliminary data.</text>
</comment>
<organism evidence="1 2">
    <name type="scientific">Mucilaginibacter angelicae</name>
    <dbReference type="NCBI Taxonomy" id="869718"/>
    <lineage>
        <taxon>Bacteria</taxon>
        <taxon>Pseudomonadati</taxon>
        <taxon>Bacteroidota</taxon>
        <taxon>Sphingobacteriia</taxon>
        <taxon>Sphingobacteriales</taxon>
        <taxon>Sphingobacteriaceae</taxon>
        <taxon>Mucilaginibacter</taxon>
    </lineage>
</organism>